<evidence type="ECO:0000313" key="5">
    <source>
        <dbReference type="EMBL" id="PLA40742.1"/>
    </source>
</evidence>
<gene>
    <name evidence="5" type="ORF">CYK00_04035</name>
</gene>
<dbReference type="PANTHER" id="PTHR45641:SF19">
    <property type="entry name" value="NEPHROCYSTIN-3"/>
    <property type="match status" value="1"/>
</dbReference>
<dbReference type="InterPro" id="IPR019734">
    <property type="entry name" value="TPR_rpt"/>
</dbReference>
<feature type="coiled-coil region" evidence="4">
    <location>
        <begin position="37"/>
        <end position="93"/>
    </location>
</feature>
<dbReference type="AlphaFoldDB" id="A0A2I1XDP5"/>
<dbReference type="Gene3D" id="1.25.40.10">
    <property type="entry name" value="Tetratricopeptide repeat domain"/>
    <property type="match status" value="2"/>
</dbReference>
<dbReference type="SMART" id="SM00028">
    <property type="entry name" value="TPR"/>
    <property type="match status" value="6"/>
</dbReference>
<keyword evidence="2 3" id="KW-0802">TPR repeat</keyword>
<feature type="coiled-coil region" evidence="4">
    <location>
        <begin position="132"/>
        <end position="166"/>
    </location>
</feature>
<name>A0A2I1XDP5_NEISI</name>
<comment type="caution">
    <text evidence="5">The sequence shown here is derived from an EMBL/GenBank/DDBJ whole genome shotgun (WGS) entry which is preliminary data.</text>
</comment>
<evidence type="ECO:0000256" key="3">
    <source>
        <dbReference type="PROSITE-ProRule" id="PRU00339"/>
    </source>
</evidence>
<proteinExistence type="predicted"/>
<protein>
    <recommendedName>
        <fullName evidence="7">Tetratricopeptide repeat protein</fullName>
    </recommendedName>
</protein>
<dbReference type="EMBL" id="PKJO01000003">
    <property type="protein sequence ID" value="PLA40742.1"/>
    <property type="molecule type" value="Genomic_DNA"/>
</dbReference>
<keyword evidence="1" id="KW-0677">Repeat</keyword>
<reference evidence="5 6" key="1">
    <citation type="submission" date="2017-12" db="EMBL/GenBank/DDBJ databases">
        <title>Phylogenetic diversity of female urinary microbiome.</title>
        <authorList>
            <person name="Thomas-White K."/>
            <person name="Wolfe A.J."/>
        </authorList>
    </citation>
    <scope>NUCLEOTIDE SEQUENCE [LARGE SCALE GENOMIC DNA]</scope>
    <source>
        <strain evidence="5 6">UMB0321</strain>
    </source>
</reference>
<evidence type="ECO:0000256" key="4">
    <source>
        <dbReference type="SAM" id="Coils"/>
    </source>
</evidence>
<dbReference type="SUPFAM" id="SSF48452">
    <property type="entry name" value="TPR-like"/>
    <property type="match status" value="2"/>
</dbReference>
<dbReference type="InterPro" id="IPR011990">
    <property type="entry name" value="TPR-like_helical_dom_sf"/>
</dbReference>
<dbReference type="PROSITE" id="PS50005">
    <property type="entry name" value="TPR"/>
    <property type="match status" value="1"/>
</dbReference>
<sequence length="611" mass="71155">MVNQQTSISIGDVNSNGGDISIGNQQYITNIFHSSEWKKMEDDKEKLEKNIQLFESLLLKEENRHDGLLIKGLSEAKNDLKNKLKEMEDFKHGILQLAETFSKIEIDSERLQEAYKLFLEGKYSEARTILMMEQALNEHNDLLEKRDKLSQDIAENERKLKQKAKESFLLANLQAVNYSIGSSRVDEASKYFQLAIREHKCSEYLISYAAFLRQNNRYRDAEKICQETISFIKENYKETDKEKQNLAEILTEYVHILIVFPDRISLAEETAREALAIYSSARVISLNSIFTFVKVLNELGNVLDESGKYQDAEKFYKKGIAIFEKYRPQNKEPLAKILHDYGILLSKDFSRFDEAKECLYKSLKIRENSVITDTNWEIKNISIANTLLSIGNLLSKQNNRYDKARDCYNKALIIINKIIQKGCCKYQREEAYILSNLAMCLNNMAETDVSIYPEAEEAYLLAIDKHKKLNEIEPGVYPHHLSRLLQNYGTLLMELEKDQEAEKKFYEAIKILESIEGKENFEVLDDIVLVKTNLAGLYEKYNKYDNLKEICNDILEKIMVLFANNPKLYEYKFKRIIDYINNFCQIHQIKSGKLFNMCINANNLLAKHRQK</sequence>
<evidence type="ECO:0000256" key="2">
    <source>
        <dbReference type="ARBA" id="ARBA00022803"/>
    </source>
</evidence>
<dbReference type="Pfam" id="PF13424">
    <property type="entry name" value="TPR_12"/>
    <property type="match status" value="1"/>
</dbReference>
<accession>A0A2I1XDP5</accession>
<feature type="repeat" description="TPR" evidence="3">
    <location>
        <begin position="293"/>
        <end position="326"/>
    </location>
</feature>
<dbReference type="PANTHER" id="PTHR45641">
    <property type="entry name" value="TETRATRICOPEPTIDE REPEAT PROTEIN (AFU_ORTHOLOGUE AFUA_6G03870)"/>
    <property type="match status" value="1"/>
</dbReference>
<keyword evidence="4" id="KW-0175">Coiled coil</keyword>
<evidence type="ECO:0008006" key="7">
    <source>
        <dbReference type="Google" id="ProtNLM"/>
    </source>
</evidence>
<organism evidence="5 6">
    <name type="scientific">Neisseria sicca</name>
    <dbReference type="NCBI Taxonomy" id="490"/>
    <lineage>
        <taxon>Bacteria</taxon>
        <taxon>Pseudomonadati</taxon>
        <taxon>Pseudomonadota</taxon>
        <taxon>Betaproteobacteria</taxon>
        <taxon>Neisseriales</taxon>
        <taxon>Neisseriaceae</taxon>
        <taxon>Neisseria</taxon>
    </lineage>
</organism>
<dbReference type="Proteomes" id="UP000234767">
    <property type="component" value="Unassembled WGS sequence"/>
</dbReference>
<evidence type="ECO:0000256" key="1">
    <source>
        <dbReference type="ARBA" id="ARBA00022737"/>
    </source>
</evidence>
<dbReference type="RefSeq" id="WP_101810041.1">
    <property type="nucleotide sequence ID" value="NZ_PKJO01000003.1"/>
</dbReference>
<evidence type="ECO:0000313" key="6">
    <source>
        <dbReference type="Proteomes" id="UP000234767"/>
    </source>
</evidence>